<organism evidence="9 10">
    <name type="scientific">Granulosicoccus antarcticus IMCC3135</name>
    <dbReference type="NCBI Taxonomy" id="1192854"/>
    <lineage>
        <taxon>Bacteria</taxon>
        <taxon>Pseudomonadati</taxon>
        <taxon>Pseudomonadota</taxon>
        <taxon>Gammaproteobacteria</taxon>
        <taxon>Chromatiales</taxon>
        <taxon>Granulosicoccaceae</taxon>
        <taxon>Granulosicoccus</taxon>
    </lineage>
</organism>
<name>A0A2Z2NTY0_9GAMM</name>
<feature type="domain" description="ABC transmembrane type-2" evidence="8">
    <location>
        <begin position="54"/>
        <end position="283"/>
    </location>
</feature>
<dbReference type="KEGG" id="gai:IMCC3135_24790"/>
<dbReference type="PANTHER" id="PTHR43332">
    <property type="entry name" value="INNER MEMBRANE TRANSPORT PERMEASE YADH-RELATED"/>
    <property type="match status" value="1"/>
</dbReference>
<evidence type="ECO:0000256" key="1">
    <source>
        <dbReference type="ARBA" id="ARBA00004141"/>
    </source>
</evidence>
<dbReference type="PRINTS" id="PR00164">
    <property type="entry name" value="ABC2TRNSPORT"/>
</dbReference>
<keyword evidence="6" id="KW-0813">Transport</keyword>
<dbReference type="Pfam" id="PF01061">
    <property type="entry name" value="ABC2_membrane"/>
    <property type="match status" value="1"/>
</dbReference>
<feature type="region of interest" description="Disordered" evidence="7">
    <location>
        <begin position="1"/>
        <end position="24"/>
    </location>
</feature>
<evidence type="ECO:0000259" key="8">
    <source>
        <dbReference type="PROSITE" id="PS51012"/>
    </source>
</evidence>
<keyword evidence="3 6" id="KW-0812">Transmembrane</keyword>
<evidence type="ECO:0000256" key="3">
    <source>
        <dbReference type="ARBA" id="ARBA00022692"/>
    </source>
</evidence>
<dbReference type="Proteomes" id="UP000250079">
    <property type="component" value="Chromosome"/>
</dbReference>
<evidence type="ECO:0000256" key="5">
    <source>
        <dbReference type="ARBA" id="ARBA00023136"/>
    </source>
</evidence>
<dbReference type="InterPro" id="IPR047817">
    <property type="entry name" value="ABC2_TM_bact-type"/>
</dbReference>
<dbReference type="PIRSF" id="PIRSF006648">
    <property type="entry name" value="DrrB"/>
    <property type="match status" value="1"/>
</dbReference>
<dbReference type="PANTHER" id="PTHR43332:SF2">
    <property type="entry name" value="INNER MEMBRANE TRANSPORT PERMEASE YADH"/>
    <property type="match status" value="1"/>
</dbReference>
<dbReference type="InterPro" id="IPR013525">
    <property type="entry name" value="ABC2_TM"/>
</dbReference>
<dbReference type="InterPro" id="IPR000412">
    <property type="entry name" value="ABC_2_transport"/>
</dbReference>
<keyword evidence="6" id="KW-1003">Cell membrane</keyword>
<feature type="transmembrane region" description="Helical" evidence="6">
    <location>
        <begin position="55"/>
        <end position="73"/>
    </location>
</feature>
<dbReference type="GO" id="GO:0043190">
    <property type="term" value="C:ATP-binding cassette (ABC) transporter complex"/>
    <property type="evidence" value="ECO:0007669"/>
    <property type="project" value="InterPro"/>
</dbReference>
<accession>A0A2Z2NTY0</accession>
<feature type="transmembrane region" description="Helical" evidence="6">
    <location>
        <begin position="169"/>
        <end position="196"/>
    </location>
</feature>
<feature type="transmembrane region" description="Helical" evidence="6">
    <location>
        <begin position="137"/>
        <end position="163"/>
    </location>
</feature>
<evidence type="ECO:0000256" key="4">
    <source>
        <dbReference type="ARBA" id="ARBA00022989"/>
    </source>
</evidence>
<dbReference type="AlphaFoldDB" id="A0A2Z2NTY0"/>
<evidence type="ECO:0000256" key="7">
    <source>
        <dbReference type="SAM" id="MobiDB-lite"/>
    </source>
</evidence>
<feature type="transmembrane region" description="Helical" evidence="6">
    <location>
        <begin position="256"/>
        <end position="280"/>
    </location>
</feature>
<dbReference type="NCBIfam" id="NF011648">
    <property type="entry name" value="PRK15066.1"/>
    <property type="match status" value="1"/>
</dbReference>
<evidence type="ECO:0000256" key="2">
    <source>
        <dbReference type="ARBA" id="ARBA00007783"/>
    </source>
</evidence>
<evidence type="ECO:0000313" key="9">
    <source>
        <dbReference type="EMBL" id="ASJ75022.1"/>
    </source>
</evidence>
<protein>
    <recommendedName>
        <fullName evidence="6">Transport permease protein</fullName>
    </recommendedName>
</protein>
<keyword evidence="10" id="KW-1185">Reference proteome</keyword>
<dbReference type="GO" id="GO:0140359">
    <property type="term" value="F:ABC-type transporter activity"/>
    <property type="evidence" value="ECO:0007669"/>
    <property type="project" value="InterPro"/>
</dbReference>
<dbReference type="InterPro" id="IPR052522">
    <property type="entry name" value="ABC-2_transport_permease"/>
</dbReference>
<feature type="transmembrane region" description="Helical" evidence="6">
    <location>
        <begin position="208"/>
        <end position="230"/>
    </location>
</feature>
<comment type="subcellular location">
    <subcellularLocation>
        <location evidence="6">Cell inner membrane</location>
        <topology evidence="6">Multi-pass membrane protein</topology>
    </subcellularLocation>
    <subcellularLocation>
        <location evidence="1">Membrane</location>
        <topology evidence="1">Multi-pass membrane protein</topology>
    </subcellularLocation>
</comment>
<dbReference type="PROSITE" id="PS51012">
    <property type="entry name" value="ABC_TM2"/>
    <property type="match status" value="1"/>
</dbReference>
<reference evidence="9 10" key="1">
    <citation type="submission" date="2016-12" db="EMBL/GenBank/DDBJ databases">
        <authorList>
            <person name="Song W.-J."/>
            <person name="Kurnit D.M."/>
        </authorList>
    </citation>
    <scope>NUCLEOTIDE SEQUENCE [LARGE SCALE GENOMIC DNA]</scope>
    <source>
        <strain evidence="9 10">IMCC3135</strain>
    </source>
</reference>
<keyword evidence="5 6" id="KW-0472">Membrane</keyword>
<feature type="transmembrane region" description="Helical" evidence="6">
    <location>
        <begin position="93"/>
        <end position="116"/>
    </location>
</feature>
<evidence type="ECO:0000313" key="10">
    <source>
        <dbReference type="Proteomes" id="UP000250079"/>
    </source>
</evidence>
<dbReference type="EMBL" id="CP018632">
    <property type="protein sequence ID" value="ASJ75022.1"/>
    <property type="molecule type" value="Genomic_DNA"/>
</dbReference>
<gene>
    <name evidence="9" type="primary">yadH_2</name>
    <name evidence="9" type="ORF">IMCC3135_24790</name>
</gene>
<comment type="similarity">
    <text evidence="2 6">Belongs to the ABC-2 integral membrane protein family.</text>
</comment>
<evidence type="ECO:0000256" key="6">
    <source>
        <dbReference type="RuleBase" id="RU361157"/>
    </source>
</evidence>
<sequence>MSESSGSKDQASAVGNQSGGQSESGTDKYALDLIAVNRIAFQTIVRKEIRRFARIWVQTIIPPSINAVLYMLIFGSLIGSRISDMDGFRYIDFIVPGIIMMAVIINSYSNVVSSFFSSKMQYYIEELLVSPVSNITIVTGYVCGGMARGLLVGSLVAIVSLFFSDISPVHPLVTIVVAVLTSMMFSLGGLINAVFAKSFDDISIVPNFILTPLTYLGGVFYSISMLPPFWQTLSMFNPMLYMINGFRYGILGASDIPIWTSFFVILIFIASLGTIAMMLLNRGIGIKH</sequence>
<keyword evidence="4 6" id="KW-1133">Transmembrane helix</keyword>
<proteinExistence type="inferred from homology"/>